<protein>
    <submittedName>
        <fullName evidence="1">Uncharacterized protein</fullName>
    </submittedName>
</protein>
<dbReference type="Proteomes" id="UP000017142">
    <property type="component" value="Unassembled WGS sequence"/>
</dbReference>
<name>A0AAV3K7P1_9GAMM</name>
<reference evidence="2" key="1">
    <citation type="journal article" date="2013" name="Diversity">
        <title>Genome Sequence of Dickeya solani, a New soft Rot Pathogen of Potato, Suggests its Emergence May Be Related to a Novel Combination of Non-Ribosomal Peptide/Polyketide Synthetase Clusters.</title>
        <authorList>
            <person name="Garlant L."/>
            <person name="Koskinen P."/>
            <person name="Rouhiainen L."/>
            <person name="Laine P."/>
            <person name="Paulin L."/>
            <person name="Auvinen P."/>
            <person name="Holm L."/>
            <person name="Pirhonen M."/>
        </authorList>
    </citation>
    <scope>NUCLEOTIDE SEQUENCE [LARGE SCALE GENOMIC DNA]</scope>
    <source>
        <strain evidence="2">D s0432-1</strain>
    </source>
</reference>
<dbReference type="AlphaFoldDB" id="A0AAV3K7P1"/>
<accession>A0AAV3K7P1</accession>
<gene>
    <name evidence="1" type="ORF">A544_3321</name>
</gene>
<evidence type="ECO:0000313" key="1">
    <source>
        <dbReference type="EMBL" id="ERO56748.1"/>
    </source>
</evidence>
<sequence length="39" mass="4663">MRYLPPEREMMTGFKISRIAPKTEKNPAFIQEMISILFF</sequence>
<comment type="caution">
    <text evidence="1">The sequence shown here is derived from an EMBL/GenBank/DDBJ whole genome shotgun (WGS) entry which is preliminary data.</text>
</comment>
<proteinExistence type="predicted"/>
<dbReference type="EMBL" id="AMWE01000004">
    <property type="protein sequence ID" value="ERO56748.1"/>
    <property type="molecule type" value="Genomic_DNA"/>
</dbReference>
<organism evidence="1 2">
    <name type="scientific">Dickeya solani D s0432-1</name>
    <dbReference type="NCBI Taxonomy" id="1231725"/>
    <lineage>
        <taxon>Bacteria</taxon>
        <taxon>Pseudomonadati</taxon>
        <taxon>Pseudomonadota</taxon>
        <taxon>Gammaproteobacteria</taxon>
        <taxon>Enterobacterales</taxon>
        <taxon>Pectobacteriaceae</taxon>
        <taxon>Dickeya</taxon>
    </lineage>
</organism>
<evidence type="ECO:0000313" key="2">
    <source>
        <dbReference type="Proteomes" id="UP000017142"/>
    </source>
</evidence>